<organism evidence="1 2">
    <name type="scientific">Nocardia cyriacigeorgica</name>
    <dbReference type="NCBI Taxonomy" id="135487"/>
    <lineage>
        <taxon>Bacteria</taxon>
        <taxon>Bacillati</taxon>
        <taxon>Actinomycetota</taxon>
        <taxon>Actinomycetes</taxon>
        <taxon>Mycobacteriales</taxon>
        <taxon>Nocardiaceae</taxon>
        <taxon>Nocardia</taxon>
    </lineage>
</organism>
<dbReference type="AlphaFoldDB" id="A0A5R8P7W1"/>
<sequence length="200" mass="21813">MAVVWTDTAEALWRHYLNRVAWGAVYADSVEPGDFEYAVDSIADARAQLCDYLDDVGAHPATLDGTDYQALLTQLIDMGTKPNLKVKAPTIRSAVEQLVAIRRPSRWSVSVGADPVAVPRGAQVLELESDLATVLRNRLPVHDIRVRVPGSVKYVQIGFTLPVQTPAQADITIIETALALVSSGLIRPESLTTSKQRRPS</sequence>
<comment type="caution">
    <text evidence="1">The sequence shown here is derived from an EMBL/GenBank/DDBJ whole genome shotgun (WGS) entry which is preliminary data.</text>
</comment>
<dbReference type="RefSeq" id="WP_138458111.1">
    <property type="nucleotide sequence ID" value="NZ_VBUU01000031.1"/>
</dbReference>
<name>A0A5R8P7W1_9NOCA</name>
<accession>A0A5R8P7W1</accession>
<evidence type="ECO:0000313" key="2">
    <source>
        <dbReference type="Proteomes" id="UP000308349"/>
    </source>
</evidence>
<evidence type="ECO:0000313" key="1">
    <source>
        <dbReference type="EMBL" id="TLG00300.1"/>
    </source>
</evidence>
<gene>
    <name evidence="1" type="ORF">FEK35_23935</name>
</gene>
<reference evidence="1 2" key="1">
    <citation type="submission" date="2019-05" db="EMBL/GenBank/DDBJ databases">
        <title>Genomes sequences of two Nocardia cyriacigeorgica environmental isolates, type strains Nocardia asteroides ATCC 19247 and Nocardia cyriacigeorgica DSM 44484.</title>
        <authorList>
            <person name="Vautrin F."/>
            <person name="Bergeron E."/>
            <person name="Dubost A."/>
            <person name="Abrouk D."/>
            <person name="Rodriguez Nava V."/>
            <person name="Pujic P."/>
        </authorList>
    </citation>
    <scope>NUCLEOTIDE SEQUENCE [LARGE SCALE GENOMIC DNA]</scope>
    <source>
        <strain evidence="1 2">EML 1456</strain>
    </source>
</reference>
<proteinExistence type="predicted"/>
<dbReference type="Proteomes" id="UP000308349">
    <property type="component" value="Unassembled WGS sequence"/>
</dbReference>
<protein>
    <submittedName>
        <fullName evidence="1">Uncharacterized protein</fullName>
    </submittedName>
</protein>
<dbReference type="EMBL" id="VBUU01000031">
    <property type="protein sequence ID" value="TLG00300.1"/>
    <property type="molecule type" value="Genomic_DNA"/>
</dbReference>